<evidence type="ECO:0000313" key="4">
    <source>
        <dbReference type="Proteomes" id="UP000231987"/>
    </source>
</evidence>
<evidence type="ECO:0000313" key="3">
    <source>
        <dbReference type="EMBL" id="PJR16632.1"/>
    </source>
</evidence>
<dbReference type="SUPFAM" id="SSF53756">
    <property type="entry name" value="UDP-Glycosyltransferase/glycogen phosphorylase"/>
    <property type="match status" value="1"/>
</dbReference>
<dbReference type="InterPro" id="IPR028098">
    <property type="entry name" value="Glyco_trans_4-like_N"/>
</dbReference>
<accession>A0A2J0Z7Y6</accession>
<comment type="caution">
    <text evidence="3">The sequence shown here is derived from an EMBL/GenBank/DDBJ whole genome shotgun (WGS) entry which is preliminary data.</text>
</comment>
<feature type="domain" description="Glycosyl transferase family 1" evidence="1">
    <location>
        <begin position="226"/>
        <end position="385"/>
    </location>
</feature>
<dbReference type="InterPro" id="IPR001296">
    <property type="entry name" value="Glyco_trans_1"/>
</dbReference>
<dbReference type="CDD" id="cd03820">
    <property type="entry name" value="GT4_AmsD-like"/>
    <property type="match status" value="1"/>
</dbReference>
<dbReference type="Pfam" id="PF13579">
    <property type="entry name" value="Glyco_trans_4_4"/>
    <property type="match status" value="1"/>
</dbReference>
<sequence>MSLGRRETVAVAAAMTPGPDVRGASGEGNFEMNGSSNSPALEASNISGARVTIVLPGLGAGGTEHVVNLVANHWARLGCMVTLITLEPPDAKPYYELDPKIAIKRLDLPPQRAGKIEAGLLVLKRIYRLRSAIRRSQPDFVLSFLTRTNVLTLLATVGLQAPVIVSERNNPALQPFGPVWKWVQRRLYPRAFGLVTMTRGALDYFPEKMRSRGWVIANAVDLPGEWQKSRGNNILTAVGRLTRQKGFDLLIEAFARIATRHPEWKLVIWGEGDDRKSLEALRDALDLKDRVELPGVTQRPGLWVETADVFVLSSRYEGWGIVLLEAMAAGLPVVSFACEWGPSDMVKHGEDGILVPTNDVDALAEALSRVLGDGELRGRLATNAEASAKRYLPERILSQWDAVASSALKHSAREHASTVSAAEAGSA</sequence>
<organism evidence="3 4">
    <name type="scientific">Rhizobium meliloti</name>
    <name type="common">Ensifer meliloti</name>
    <name type="synonym">Sinorhizobium meliloti</name>
    <dbReference type="NCBI Taxonomy" id="382"/>
    <lineage>
        <taxon>Bacteria</taxon>
        <taxon>Pseudomonadati</taxon>
        <taxon>Pseudomonadota</taxon>
        <taxon>Alphaproteobacteria</taxon>
        <taxon>Hyphomicrobiales</taxon>
        <taxon>Rhizobiaceae</taxon>
        <taxon>Sinorhizobium/Ensifer group</taxon>
        <taxon>Sinorhizobium</taxon>
    </lineage>
</organism>
<dbReference type="GO" id="GO:0016757">
    <property type="term" value="F:glycosyltransferase activity"/>
    <property type="evidence" value="ECO:0007669"/>
    <property type="project" value="InterPro"/>
</dbReference>
<dbReference type="PANTHER" id="PTHR12526:SF630">
    <property type="entry name" value="GLYCOSYLTRANSFERASE"/>
    <property type="match status" value="1"/>
</dbReference>
<gene>
    <name evidence="3" type="ORF">CEJ86_06900</name>
</gene>
<name>A0A2J0Z7Y6_RHIML</name>
<reference evidence="3 4" key="1">
    <citation type="submission" date="2017-06" db="EMBL/GenBank/DDBJ databases">
        <title>Ensifer strains isolated from leguminous trees and herbs display diverse denitrification phenotypes with some acting as strong N2O sinks.</title>
        <authorList>
            <person name="Woliy K."/>
            <person name="Mania D."/>
            <person name="Bakken L.R."/>
            <person name="Frostegard A."/>
        </authorList>
    </citation>
    <scope>NUCLEOTIDE SEQUENCE [LARGE SCALE GENOMIC DNA]</scope>
    <source>
        <strain evidence="3 4">AC50a</strain>
    </source>
</reference>
<dbReference type="Pfam" id="PF00534">
    <property type="entry name" value="Glycos_transf_1"/>
    <property type="match status" value="1"/>
</dbReference>
<evidence type="ECO:0000259" key="2">
    <source>
        <dbReference type="Pfam" id="PF13579"/>
    </source>
</evidence>
<evidence type="ECO:0000259" key="1">
    <source>
        <dbReference type="Pfam" id="PF00534"/>
    </source>
</evidence>
<dbReference type="PANTHER" id="PTHR12526">
    <property type="entry name" value="GLYCOSYLTRANSFERASE"/>
    <property type="match status" value="1"/>
</dbReference>
<dbReference type="EMBL" id="NJGD01000002">
    <property type="protein sequence ID" value="PJR16632.1"/>
    <property type="molecule type" value="Genomic_DNA"/>
</dbReference>
<proteinExistence type="predicted"/>
<dbReference type="AlphaFoldDB" id="A0A2J0Z7Y6"/>
<feature type="domain" description="Glycosyltransferase subfamily 4-like N-terminal" evidence="2">
    <location>
        <begin position="61"/>
        <end position="208"/>
    </location>
</feature>
<dbReference type="Proteomes" id="UP000231987">
    <property type="component" value="Unassembled WGS sequence"/>
</dbReference>
<dbReference type="Gene3D" id="3.40.50.2000">
    <property type="entry name" value="Glycogen Phosphorylase B"/>
    <property type="match status" value="2"/>
</dbReference>
<protein>
    <submittedName>
        <fullName evidence="3">Amylovoran biosynthesis protein AmsD</fullName>
    </submittedName>
</protein>